<name>A0ABX0CDF9_9NOCA</name>
<dbReference type="RefSeq" id="WP_163955545.1">
    <property type="nucleotide sequence ID" value="NZ_JAAGUX010000003.1"/>
</dbReference>
<dbReference type="EMBL" id="JAAGUX010000003">
    <property type="protein sequence ID" value="NEW54590.1"/>
    <property type="molecule type" value="Genomic_DNA"/>
</dbReference>
<comment type="caution">
    <text evidence="1">The sequence shown here is derived from an EMBL/GenBank/DDBJ whole genome shotgun (WGS) entry which is preliminary data.</text>
</comment>
<keyword evidence="2" id="KW-1185">Reference proteome</keyword>
<proteinExistence type="predicted"/>
<organism evidence="1 2">
    <name type="scientific">Nocardia cyriacigeorgica</name>
    <dbReference type="NCBI Taxonomy" id="135487"/>
    <lineage>
        <taxon>Bacteria</taxon>
        <taxon>Bacillati</taxon>
        <taxon>Actinomycetota</taxon>
        <taxon>Actinomycetes</taxon>
        <taxon>Mycobacteriales</taxon>
        <taxon>Nocardiaceae</taxon>
        <taxon>Nocardia</taxon>
    </lineage>
</organism>
<dbReference type="Proteomes" id="UP000470876">
    <property type="component" value="Unassembled WGS sequence"/>
</dbReference>
<dbReference type="Pfam" id="PF06224">
    <property type="entry name" value="AlkZ-like"/>
    <property type="match status" value="1"/>
</dbReference>
<protein>
    <submittedName>
        <fullName evidence="1">Winged helix-turn-helix domain-containing protein</fullName>
    </submittedName>
</protein>
<evidence type="ECO:0000313" key="2">
    <source>
        <dbReference type="Proteomes" id="UP000470876"/>
    </source>
</evidence>
<dbReference type="InterPro" id="IPR009351">
    <property type="entry name" value="AlkZ-like"/>
</dbReference>
<gene>
    <name evidence="1" type="ORF">GV794_02760</name>
</gene>
<evidence type="ECO:0000313" key="1">
    <source>
        <dbReference type="EMBL" id="NEW54590.1"/>
    </source>
</evidence>
<accession>A0ABX0CDF9</accession>
<dbReference type="PANTHER" id="PTHR30528">
    <property type="entry name" value="CYTOPLASMIC PROTEIN"/>
    <property type="match status" value="1"/>
</dbReference>
<dbReference type="PANTHER" id="PTHR30528:SF0">
    <property type="entry name" value="CYTOPLASMIC PROTEIN"/>
    <property type="match status" value="1"/>
</dbReference>
<reference evidence="1 2" key="1">
    <citation type="submission" date="2020-01" db="EMBL/GenBank/DDBJ databases">
        <title>Genetics and antimicrobial susceptibilities of Nocardia species isolated from the soil; a comparison with species isolated from humans.</title>
        <authorList>
            <person name="Carrasco G."/>
            <person name="Monzon S."/>
            <person name="Sansegundo M."/>
            <person name="Garcia E."/>
            <person name="Garrido N."/>
            <person name="Medina M.J."/>
            <person name="Villalon P."/>
            <person name="Ramirez-Arocha A.C."/>
            <person name="Jimenez P."/>
            <person name="Cuesta I."/>
            <person name="Valdezate S."/>
        </authorList>
    </citation>
    <scope>NUCLEOTIDE SEQUENCE [LARGE SCALE GENOMIC DNA]</scope>
    <source>
        <strain evidence="1 2">CNM20110649</strain>
    </source>
</reference>
<sequence>MRTMSAAAARRTVLAAQGFGRPRPAKATRRTLLGVLGRTQLLQLDSVSAVVRAHYAPVFSRIGAYDRALLDEATWHTGTRRPRVLVEYWAHEAALIPVEDWPLMRWRMERYRQGRWGGARAVLERNPTLGKDILDVIAEVGAASAGDVERHLELDKPRPPGSWWNLSDTKMICEQLFAAGELSVGRRVGFTRHYDLAERVLPADVFGRSVPEAEALRELVLRAATALGVATEPDLRDYYRLASAQTRPAIAELVDAGELVPVDVAEWGAPAYVRSGAVTPRKIDGAALLCPFDPLIFFRARTERIFDFHYRIEIYTPEHKRVHGYYVFPFLLDGELVGRVDLRAERGTGRLRVPAAFAEPGHSDTRTAQALSVALREMADWLELDDIVLGDRGDLMPILRAAS</sequence>